<accession>A0A699HV86</accession>
<dbReference type="AlphaFoldDB" id="A0A699HV86"/>
<protein>
    <submittedName>
        <fullName evidence="1">Uncharacterized protein</fullName>
    </submittedName>
</protein>
<organism evidence="1">
    <name type="scientific">Tanacetum cinerariifolium</name>
    <name type="common">Dalmatian daisy</name>
    <name type="synonym">Chrysanthemum cinerariifolium</name>
    <dbReference type="NCBI Taxonomy" id="118510"/>
    <lineage>
        <taxon>Eukaryota</taxon>
        <taxon>Viridiplantae</taxon>
        <taxon>Streptophyta</taxon>
        <taxon>Embryophyta</taxon>
        <taxon>Tracheophyta</taxon>
        <taxon>Spermatophyta</taxon>
        <taxon>Magnoliopsida</taxon>
        <taxon>eudicotyledons</taxon>
        <taxon>Gunneridae</taxon>
        <taxon>Pentapetalae</taxon>
        <taxon>asterids</taxon>
        <taxon>campanulids</taxon>
        <taxon>Asterales</taxon>
        <taxon>Asteraceae</taxon>
        <taxon>Asteroideae</taxon>
        <taxon>Anthemideae</taxon>
        <taxon>Anthemidinae</taxon>
        <taxon>Tanacetum</taxon>
    </lineage>
</organism>
<dbReference type="PANTHER" id="PTHR48445">
    <property type="entry name" value="OS02G0782100 PROTEIN"/>
    <property type="match status" value="1"/>
</dbReference>
<gene>
    <name evidence="1" type="ORF">Tci_423567</name>
</gene>
<proteinExistence type="predicted"/>
<evidence type="ECO:0000313" key="1">
    <source>
        <dbReference type="EMBL" id="GEY51593.1"/>
    </source>
</evidence>
<reference evidence="1" key="1">
    <citation type="journal article" date="2019" name="Sci. Rep.">
        <title>Draft genome of Tanacetum cinerariifolium, the natural source of mosquito coil.</title>
        <authorList>
            <person name="Yamashiro T."/>
            <person name="Shiraishi A."/>
            <person name="Satake H."/>
            <person name="Nakayama K."/>
        </authorList>
    </citation>
    <scope>NUCLEOTIDE SEQUENCE</scope>
</reference>
<dbReference type="PANTHER" id="PTHR48445:SF1">
    <property type="entry name" value="OS02G0782100 PROTEIN"/>
    <property type="match status" value="1"/>
</dbReference>
<dbReference type="EMBL" id="BKCJ010185127">
    <property type="protein sequence ID" value="GEY51593.1"/>
    <property type="molecule type" value="Genomic_DNA"/>
</dbReference>
<name>A0A699HV86_TANCI</name>
<sequence>MRAIMVVKWRAQALDLAISLLAGLGTTEVDALFEFLIRPALKHADGFTERTTKDLLDLMFAVMHSCHFSAKRHRLYCLYFLIAHVSKDGYEKLKCEANKKTRNRSYEISVQIGHACVDQENSGTRRACTTFSTRWLAVSLAETPHMISAAVKGMTSLT</sequence>
<comment type="caution">
    <text evidence="1">The sequence shown here is derived from an EMBL/GenBank/DDBJ whole genome shotgun (WGS) entry which is preliminary data.</text>
</comment>